<feature type="compositionally biased region" description="Polar residues" evidence="1">
    <location>
        <begin position="257"/>
        <end position="277"/>
    </location>
</feature>
<accession>A0A7H8RDR5</accession>
<protein>
    <submittedName>
        <fullName evidence="2">Uncharacterized protein</fullName>
    </submittedName>
</protein>
<evidence type="ECO:0000313" key="3">
    <source>
        <dbReference type="Proteomes" id="UP000509510"/>
    </source>
</evidence>
<name>A0A7H8RDR5_TALRU</name>
<evidence type="ECO:0000313" key="2">
    <source>
        <dbReference type="EMBL" id="QKX64584.1"/>
    </source>
</evidence>
<dbReference type="Proteomes" id="UP000509510">
    <property type="component" value="Chromosome VI"/>
</dbReference>
<sequence>MNSSKSAQGNEYLSEPKPDAFCPNLSEFPELRRLCSRLTFRPDSSFLLIRASFSILNHHFPPSRGFAIISGKPGEHDGAPEFALVVRNAPEQPAYHGLIIDHVMIMFLPAQSPRDFAALQDDRHIRTELEMKIENRVFPAEECHIPHGWPFSMVIHGVGWFGFYQYDGNKPPGSRVFKYGDLALQLPEDWYHLVDDWNLVNRVLRHMAIARFPLHQEPPYPSIFRVPQLFTMATMLMLSDHPAMRAEVESEFFPQDPSATSIAKTPTPQQPVVSQELTRPESPGTSFIDPKTLHPPNWRDPTRK</sequence>
<feature type="region of interest" description="Disordered" evidence="1">
    <location>
        <begin position="255"/>
        <end position="304"/>
    </location>
</feature>
<dbReference type="AlphaFoldDB" id="A0A7H8RDR5"/>
<dbReference type="RefSeq" id="XP_035350757.1">
    <property type="nucleotide sequence ID" value="XM_035494864.1"/>
</dbReference>
<gene>
    <name evidence="2" type="ORF">TRUGW13939_11759</name>
</gene>
<dbReference type="EMBL" id="CP055903">
    <property type="protein sequence ID" value="QKX64584.1"/>
    <property type="molecule type" value="Genomic_DNA"/>
</dbReference>
<dbReference type="OrthoDB" id="10301315at2759"/>
<dbReference type="GeneID" id="55999236"/>
<organism evidence="2 3">
    <name type="scientific">Talaromyces rugulosus</name>
    <name type="common">Penicillium rugulosum</name>
    <dbReference type="NCBI Taxonomy" id="121627"/>
    <lineage>
        <taxon>Eukaryota</taxon>
        <taxon>Fungi</taxon>
        <taxon>Dikarya</taxon>
        <taxon>Ascomycota</taxon>
        <taxon>Pezizomycotina</taxon>
        <taxon>Eurotiomycetes</taxon>
        <taxon>Eurotiomycetidae</taxon>
        <taxon>Eurotiales</taxon>
        <taxon>Trichocomaceae</taxon>
        <taxon>Talaromyces</taxon>
        <taxon>Talaromyces sect. Islandici</taxon>
    </lineage>
</organism>
<dbReference type="KEGG" id="trg:TRUGW13939_11759"/>
<proteinExistence type="predicted"/>
<evidence type="ECO:0000256" key="1">
    <source>
        <dbReference type="SAM" id="MobiDB-lite"/>
    </source>
</evidence>
<reference evidence="3" key="1">
    <citation type="submission" date="2020-06" db="EMBL/GenBank/DDBJ databases">
        <title>A chromosome-scale genome assembly of Talaromyces rugulosus W13939.</title>
        <authorList>
            <person name="Wang B."/>
            <person name="Guo L."/>
            <person name="Ye K."/>
            <person name="Wang L."/>
        </authorList>
    </citation>
    <scope>NUCLEOTIDE SEQUENCE [LARGE SCALE GENOMIC DNA]</scope>
    <source>
        <strain evidence="3">W13939</strain>
    </source>
</reference>
<keyword evidence="3" id="KW-1185">Reference proteome</keyword>